<organism evidence="2 3">
    <name type="scientific">Mycena metata</name>
    <dbReference type="NCBI Taxonomy" id="1033252"/>
    <lineage>
        <taxon>Eukaryota</taxon>
        <taxon>Fungi</taxon>
        <taxon>Dikarya</taxon>
        <taxon>Basidiomycota</taxon>
        <taxon>Agaricomycotina</taxon>
        <taxon>Agaricomycetes</taxon>
        <taxon>Agaricomycetidae</taxon>
        <taxon>Agaricales</taxon>
        <taxon>Marasmiineae</taxon>
        <taxon>Mycenaceae</taxon>
        <taxon>Mycena</taxon>
    </lineage>
</organism>
<evidence type="ECO:0000256" key="1">
    <source>
        <dbReference type="SAM" id="MobiDB-lite"/>
    </source>
</evidence>
<accession>A0AAD7N2X0</accession>
<evidence type="ECO:0000313" key="3">
    <source>
        <dbReference type="Proteomes" id="UP001215598"/>
    </source>
</evidence>
<gene>
    <name evidence="2" type="ORF">B0H16DRAFT_1693536</name>
</gene>
<proteinExistence type="predicted"/>
<name>A0AAD7N2X0_9AGAR</name>
<dbReference type="Proteomes" id="UP001215598">
    <property type="component" value="Unassembled WGS sequence"/>
</dbReference>
<protein>
    <submittedName>
        <fullName evidence="2">Uncharacterized protein</fullName>
    </submittedName>
</protein>
<dbReference type="EMBL" id="JARKIB010000091">
    <property type="protein sequence ID" value="KAJ7743400.1"/>
    <property type="molecule type" value="Genomic_DNA"/>
</dbReference>
<sequence>MYAAPRNECAANSVRAPPASRTAAAFVHGCECTQTAPSAKCHMHSTRTRCEAVRARAEMREIGRGGKRAGEQGDRIGMADGMGSKLRGGCGSRTHANRRVDSTAGTLAPTLNGGLWGGGGCRERTQRAKGTRMVHSTPRNACGDAHESGDNVGRARWSMEVGMEGNRGYGARGGRSARGVTHVQAQLAGVHRGGPRKQNKTHLDCTRVGDRVGLVRSCFCTEEAGSMLVEAMRTLKGVKDGRKSFRGETHTRPRYVEKHADAAVDGQTESDGAARMTCGRAASTVSALRATCTHLLRGTYHNIRKIPLLKGEPDPM</sequence>
<feature type="region of interest" description="Disordered" evidence="1">
    <location>
        <begin position="126"/>
        <end position="150"/>
    </location>
</feature>
<evidence type="ECO:0000313" key="2">
    <source>
        <dbReference type="EMBL" id="KAJ7743400.1"/>
    </source>
</evidence>
<dbReference type="AlphaFoldDB" id="A0AAD7N2X0"/>
<comment type="caution">
    <text evidence="2">The sequence shown here is derived from an EMBL/GenBank/DDBJ whole genome shotgun (WGS) entry which is preliminary data.</text>
</comment>
<reference evidence="2" key="1">
    <citation type="submission" date="2023-03" db="EMBL/GenBank/DDBJ databases">
        <title>Massive genome expansion in bonnet fungi (Mycena s.s.) driven by repeated elements and novel gene families across ecological guilds.</title>
        <authorList>
            <consortium name="Lawrence Berkeley National Laboratory"/>
            <person name="Harder C.B."/>
            <person name="Miyauchi S."/>
            <person name="Viragh M."/>
            <person name="Kuo A."/>
            <person name="Thoen E."/>
            <person name="Andreopoulos B."/>
            <person name="Lu D."/>
            <person name="Skrede I."/>
            <person name="Drula E."/>
            <person name="Henrissat B."/>
            <person name="Morin E."/>
            <person name="Kohler A."/>
            <person name="Barry K."/>
            <person name="LaButti K."/>
            <person name="Morin E."/>
            <person name="Salamov A."/>
            <person name="Lipzen A."/>
            <person name="Mereny Z."/>
            <person name="Hegedus B."/>
            <person name="Baldrian P."/>
            <person name="Stursova M."/>
            <person name="Weitz H."/>
            <person name="Taylor A."/>
            <person name="Grigoriev I.V."/>
            <person name="Nagy L.G."/>
            <person name="Martin F."/>
            <person name="Kauserud H."/>
        </authorList>
    </citation>
    <scope>NUCLEOTIDE SEQUENCE</scope>
    <source>
        <strain evidence="2">CBHHK182m</strain>
    </source>
</reference>
<keyword evidence="3" id="KW-1185">Reference proteome</keyword>